<dbReference type="SUPFAM" id="SSF51735">
    <property type="entry name" value="NAD(P)-binding Rossmann-fold domains"/>
    <property type="match status" value="1"/>
</dbReference>
<dbReference type="Proteomes" id="UP001499843">
    <property type="component" value="Unassembled WGS sequence"/>
</dbReference>
<proteinExistence type="predicted"/>
<dbReference type="Gene3D" id="3.40.50.720">
    <property type="entry name" value="NAD(P)-binding Rossmann-like Domain"/>
    <property type="match status" value="1"/>
</dbReference>
<gene>
    <name evidence="3" type="ORF">GCM10009850_077320</name>
</gene>
<comment type="caution">
    <text evidence="3">The sequence shown here is derived from an EMBL/GenBank/DDBJ whole genome shotgun (WGS) entry which is preliminary data.</text>
</comment>
<dbReference type="EMBL" id="BAAAQX010000025">
    <property type="protein sequence ID" value="GAA2212270.1"/>
    <property type="molecule type" value="Genomic_DNA"/>
</dbReference>
<dbReference type="InterPro" id="IPR020843">
    <property type="entry name" value="ER"/>
</dbReference>
<dbReference type="InterPro" id="IPR013154">
    <property type="entry name" value="ADH-like_N"/>
</dbReference>
<sequence length="302" mass="30923">MAKAVRFDEYGGPDVLRVADVPIPEPAAGQVLVQVKAAAVNPGEAKIREGLLHDRWPATFPSGEGSDLAGIVVSTGPGVTGPAPGSEVIGFTDDRASHAEYVLVRAGDLTPKPENVPWEVAGSLAIAGCTAWAAVRAVSPRPGDTVAVSGAAGGVGSIAVQLARRAGAEVIGIAGPAHHEWLAAHGVRAVAYGDGLEERLREAGVDAFVDTYGDGYVALAVELGVPPERVNTIADFAAVAEYGVKADGSSVKSAALLAELAALVAAGELEVPIAATYRLDDVRAAFERLEQGHLRGRIVLLP</sequence>
<dbReference type="InterPro" id="IPR036291">
    <property type="entry name" value="NAD(P)-bd_dom_sf"/>
</dbReference>
<keyword evidence="1" id="KW-0521">NADP</keyword>
<evidence type="ECO:0000313" key="3">
    <source>
        <dbReference type="EMBL" id="GAA2212270.1"/>
    </source>
</evidence>
<dbReference type="PANTHER" id="PTHR44154:SF1">
    <property type="entry name" value="QUINONE OXIDOREDUCTASE"/>
    <property type="match status" value="1"/>
</dbReference>
<dbReference type="InterPro" id="IPR051603">
    <property type="entry name" value="Zinc-ADH_QOR/CCCR"/>
</dbReference>
<evidence type="ECO:0000259" key="2">
    <source>
        <dbReference type="SMART" id="SM00829"/>
    </source>
</evidence>
<keyword evidence="4" id="KW-1185">Reference proteome</keyword>
<dbReference type="SMART" id="SM00829">
    <property type="entry name" value="PKS_ER"/>
    <property type="match status" value="1"/>
</dbReference>
<protein>
    <submittedName>
        <fullName evidence="3">NADP-dependent oxidoreductase</fullName>
    </submittedName>
</protein>
<dbReference type="Pfam" id="PF08240">
    <property type="entry name" value="ADH_N"/>
    <property type="match status" value="1"/>
</dbReference>
<dbReference type="InterPro" id="IPR011032">
    <property type="entry name" value="GroES-like_sf"/>
</dbReference>
<reference evidence="3 4" key="1">
    <citation type="journal article" date="2019" name="Int. J. Syst. Evol. Microbiol.">
        <title>The Global Catalogue of Microorganisms (GCM) 10K type strain sequencing project: providing services to taxonomists for standard genome sequencing and annotation.</title>
        <authorList>
            <consortium name="The Broad Institute Genomics Platform"/>
            <consortium name="The Broad Institute Genome Sequencing Center for Infectious Disease"/>
            <person name="Wu L."/>
            <person name="Ma J."/>
        </authorList>
    </citation>
    <scope>NUCLEOTIDE SEQUENCE [LARGE SCALE GENOMIC DNA]</scope>
    <source>
        <strain evidence="3 4">JCM 16114</strain>
    </source>
</reference>
<dbReference type="Pfam" id="PF13602">
    <property type="entry name" value="ADH_zinc_N_2"/>
    <property type="match status" value="1"/>
</dbReference>
<accession>A0ABN3CSE7</accession>
<evidence type="ECO:0000256" key="1">
    <source>
        <dbReference type="ARBA" id="ARBA00022857"/>
    </source>
</evidence>
<evidence type="ECO:0000313" key="4">
    <source>
        <dbReference type="Proteomes" id="UP001499843"/>
    </source>
</evidence>
<dbReference type="Gene3D" id="3.90.180.10">
    <property type="entry name" value="Medium-chain alcohol dehydrogenases, catalytic domain"/>
    <property type="match status" value="1"/>
</dbReference>
<name>A0ABN3CSE7_9ACTN</name>
<dbReference type="SUPFAM" id="SSF50129">
    <property type="entry name" value="GroES-like"/>
    <property type="match status" value="1"/>
</dbReference>
<dbReference type="CDD" id="cd05289">
    <property type="entry name" value="MDR_like_2"/>
    <property type="match status" value="1"/>
</dbReference>
<dbReference type="RefSeq" id="WP_344486443.1">
    <property type="nucleotide sequence ID" value="NZ_BAAAQX010000025.1"/>
</dbReference>
<feature type="domain" description="Enoyl reductase (ER)" evidence="2">
    <location>
        <begin position="11"/>
        <end position="300"/>
    </location>
</feature>
<dbReference type="PANTHER" id="PTHR44154">
    <property type="entry name" value="QUINONE OXIDOREDUCTASE"/>
    <property type="match status" value="1"/>
</dbReference>
<organism evidence="3 4">
    <name type="scientific">Nonomuraea monospora</name>
    <dbReference type="NCBI Taxonomy" id="568818"/>
    <lineage>
        <taxon>Bacteria</taxon>
        <taxon>Bacillati</taxon>
        <taxon>Actinomycetota</taxon>
        <taxon>Actinomycetes</taxon>
        <taxon>Streptosporangiales</taxon>
        <taxon>Streptosporangiaceae</taxon>
        <taxon>Nonomuraea</taxon>
    </lineage>
</organism>